<feature type="signal peptide" evidence="1">
    <location>
        <begin position="1"/>
        <end position="27"/>
    </location>
</feature>
<name>A0A7M2RGB8_9FIRM</name>
<dbReference type="EMBL" id="CP063304">
    <property type="protein sequence ID" value="QOV18370.1"/>
    <property type="molecule type" value="Genomic_DNA"/>
</dbReference>
<proteinExistence type="predicted"/>
<dbReference type="RefSeq" id="WP_193734732.1">
    <property type="nucleotide sequence ID" value="NZ_CP063304.1"/>
</dbReference>
<keyword evidence="1" id="KW-0732">Signal</keyword>
<accession>A0A7M2RGB8</accession>
<sequence length="159" mass="16961">MKKKIKSILTMVLALCLTLGLTPGVMTQASDLTETSITKEYLPYGSYFETEIIQTSTLLRSSTKSASKTTTYKNDKGESLWYAKVSANFTYTGSTSSCTSATASAGSYNSVWKIISKSASKSGHTGTAKVSAKCYLGFLPVGTINQTVNISCDKNGNIS</sequence>
<evidence type="ECO:0000313" key="3">
    <source>
        <dbReference type="Proteomes" id="UP000593601"/>
    </source>
</evidence>
<protein>
    <recommendedName>
        <fullName evidence="4">DUF5626 domain-containing protein</fullName>
    </recommendedName>
</protein>
<keyword evidence="3" id="KW-1185">Reference proteome</keyword>
<dbReference type="KEGG" id="bliq:INP51_10110"/>
<dbReference type="AlphaFoldDB" id="A0A7M2RGB8"/>
<gene>
    <name evidence="2" type="ORF">INP51_10110</name>
</gene>
<reference evidence="2 3" key="1">
    <citation type="submission" date="2020-10" db="EMBL/GenBank/DDBJ databases">
        <title>Blautia liquoris sp.nov., isolated from the mud in a fermentation cellar used for the production of Chinese strong-flavoured liquor.</title>
        <authorList>
            <person name="Lu L."/>
        </authorList>
    </citation>
    <scope>NUCLEOTIDE SEQUENCE [LARGE SCALE GENOMIC DNA]</scope>
    <source>
        <strain evidence="2 3">LZLJ-3</strain>
    </source>
</reference>
<feature type="chain" id="PRO_5038592417" description="DUF5626 domain-containing protein" evidence="1">
    <location>
        <begin position="28"/>
        <end position="159"/>
    </location>
</feature>
<evidence type="ECO:0008006" key="4">
    <source>
        <dbReference type="Google" id="ProtNLM"/>
    </source>
</evidence>
<dbReference type="Proteomes" id="UP000593601">
    <property type="component" value="Chromosome"/>
</dbReference>
<organism evidence="2 3">
    <name type="scientific">Blautia liquoris</name>
    <dbReference type="NCBI Taxonomy" id="2779518"/>
    <lineage>
        <taxon>Bacteria</taxon>
        <taxon>Bacillati</taxon>
        <taxon>Bacillota</taxon>
        <taxon>Clostridia</taxon>
        <taxon>Lachnospirales</taxon>
        <taxon>Lachnospiraceae</taxon>
        <taxon>Blautia</taxon>
    </lineage>
</organism>
<evidence type="ECO:0000313" key="2">
    <source>
        <dbReference type="EMBL" id="QOV18370.1"/>
    </source>
</evidence>
<evidence type="ECO:0000256" key="1">
    <source>
        <dbReference type="SAM" id="SignalP"/>
    </source>
</evidence>